<dbReference type="InterPro" id="IPR032259">
    <property type="entry name" value="HIBYL-CoA-H"/>
</dbReference>
<dbReference type="InterPro" id="IPR045004">
    <property type="entry name" value="ECH_dom"/>
</dbReference>
<sequence length="373" mass="40171">MNELVLFDEIATAAGMRLGVATLNADKALNALNLDMIRLLDARLSIWDADDGIAAVLLRGTGDKAFCAGGDVRALRDALLADNCYPNPVAEDFFTREYALDYRIHTYRKPLLVWGSGIVMGGGLGLMAGASHRVATASTRIAMPEITIGLYPDVAGSWFLQRMPAKSGLFLGLTGAPLNARDALLANLADHILPQSGWDTLLAAMAASHWQAEPAANHARLTALLGELGNLNADTLADSALQRNLPAIHTLMNKGSLHAIDHALRHTAFEDPWLASAAKTYLAGCPASAAVTWEIFRRARHLSLAEVLRMELALSLNFCAGPEFREGVRALLVDKDRQPKWARPTLADVDSHTVAGHFTQPWRAADHPLAALA</sequence>
<evidence type="ECO:0000313" key="6">
    <source>
        <dbReference type="Proteomes" id="UP001219956"/>
    </source>
</evidence>
<protein>
    <recommendedName>
        <fullName evidence="2">3-hydroxyisobutyryl-CoA hydrolase</fullName>
        <ecNumber evidence="2">3.1.2.4</ecNumber>
    </recommendedName>
</protein>
<dbReference type="SUPFAM" id="SSF52096">
    <property type="entry name" value="ClpP/crotonase"/>
    <property type="match status" value="1"/>
</dbReference>
<feature type="domain" description="Enoyl-CoA hydratase/isomerase" evidence="4">
    <location>
        <begin position="19"/>
        <end position="358"/>
    </location>
</feature>
<comment type="caution">
    <text evidence="5">The sequence shown here is derived from an EMBL/GenBank/DDBJ whole genome shotgun (WGS) entry which is preliminary data.</text>
</comment>
<proteinExistence type="predicted"/>
<evidence type="ECO:0000256" key="2">
    <source>
        <dbReference type="ARBA" id="ARBA00011915"/>
    </source>
</evidence>
<dbReference type="EMBL" id="JAQQLF010000012">
    <property type="protein sequence ID" value="MDC7717715.1"/>
    <property type="molecule type" value="Genomic_DNA"/>
</dbReference>
<dbReference type="InterPro" id="IPR029045">
    <property type="entry name" value="ClpP/crotonase-like_dom_sf"/>
</dbReference>
<dbReference type="PANTHER" id="PTHR43176">
    <property type="entry name" value="3-HYDROXYISOBUTYRYL-COA HYDROLASE-RELATED"/>
    <property type="match status" value="1"/>
</dbReference>
<dbReference type="PANTHER" id="PTHR43176:SF3">
    <property type="entry name" value="3-HYDROXYISOBUTYRYL-COA HYDROLASE, MITOCHONDRIAL"/>
    <property type="match status" value="1"/>
</dbReference>
<evidence type="ECO:0000256" key="3">
    <source>
        <dbReference type="ARBA" id="ARBA00022801"/>
    </source>
</evidence>
<evidence type="ECO:0000313" key="5">
    <source>
        <dbReference type="EMBL" id="MDC7717715.1"/>
    </source>
</evidence>
<dbReference type="Proteomes" id="UP001219956">
    <property type="component" value="Unassembled WGS sequence"/>
</dbReference>
<evidence type="ECO:0000259" key="4">
    <source>
        <dbReference type="Pfam" id="PF16113"/>
    </source>
</evidence>
<comment type="catalytic activity">
    <reaction evidence="1">
        <text>3-hydroxy-2-methylpropanoyl-CoA + H2O = 3-hydroxy-2-methylpropanoate + CoA + H(+)</text>
        <dbReference type="Rhea" id="RHEA:20888"/>
        <dbReference type="ChEBI" id="CHEBI:11805"/>
        <dbReference type="ChEBI" id="CHEBI:15377"/>
        <dbReference type="ChEBI" id="CHEBI:15378"/>
        <dbReference type="ChEBI" id="CHEBI:57287"/>
        <dbReference type="ChEBI" id="CHEBI:57340"/>
        <dbReference type="EC" id="3.1.2.4"/>
    </reaction>
</comment>
<accession>A0ABT5IYR2</accession>
<keyword evidence="6" id="KW-1185">Reference proteome</keyword>
<organism evidence="5 6">
    <name type="scientific">Vogesella aquatica</name>
    <dbReference type="NCBI Taxonomy" id="2984206"/>
    <lineage>
        <taxon>Bacteria</taxon>
        <taxon>Pseudomonadati</taxon>
        <taxon>Pseudomonadota</taxon>
        <taxon>Betaproteobacteria</taxon>
        <taxon>Neisseriales</taxon>
        <taxon>Chromobacteriaceae</taxon>
        <taxon>Vogesella</taxon>
    </lineage>
</organism>
<gene>
    <name evidence="5" type="ORF">PQU95_10885</name>
</gene>
<dbReference type="Gene3D" id="3.90.226.10">
    <property type="entry name" value="2-enoyl-CoA Hydratase, Chain A, domain 1"/>
    <property type="match status" value="1"/>
</dbReference>
<keyword evidence="3" id="KW-0378">Hydrolase</keyword>
<dbReference type="CDD" id="cd06558">
    <property type="entry name" value="crotonase-like"/>
    <property type="match status" value="1"/>
</dbReference>
<name>A0ABT5IYR2_9NEIS</name>
<reference evidence="5 6" key="1">
    <citation type="submission" date="2023-01" db="EMBL/GenBank/DDBJ databases">
        <title>Novel species of the genus Vogesella isolated from rivers.</title>
        <authorList>
            <person name="Lu H."/>
        </authorList>
    </citation>
    <scope>NUCLEOTIDE SEQUENCE [LARGE SCALE GENOMIC DNA]</scope>
    <source>
        <strain evidence="5 6">DC21W</strain>
    </source>
</reference>
<dbReference type="EC" id="3.1.2.4" evidence="2"/>
<dbReference type="Pfam" id="PF16113">
    <property type="entry name" value="ECH_2"/>
    <property type="match status" value="1"/>
</dbReference>
<dbReference type="NCBIfam" id="NF004127">
    <property type="entry name" value="PRK05617.1"/>
    <property type="match status" value="1"/>
</dbReference>
<evidence type="ECO:0000256" key="1">
    <source>
        <dbReference type="ARBA" id="ARBA00001709"/>
    </source>
</evidence>
<dbReference type="RefSeq" id="WP_272752020.1">
    <property type="nucleotide sequence ID" value="NZ_JAQQLF010000012.1"/>
</dbReference>